<dbReference type="Proteomes" id="UP000318419">
    <property type="component" value="Genome"/>
</dbReference>
<evidence type="ECO:0000313" key="2">
    <source>
        <dbReference type="Proteomes" id="UP000318419"/>
    </source>
</evidence>
<organism evidence="1 2">
    <name type="scientific">Mycobacterium phage LilSpotty</name>
    <dbReference type="NCBI Taxonomy" id="2588512"/>
    <lineage>
        <taxon>Viruses</taxon>
        <taxon>Duplodnaviria</taxon>
        <taxon>Heunggongvirae</taxon>
        <taxon>Uroviricota</taxon>
        <taxon>Caudoviricetes</taxon>
        <taxon>Lilspottyvirus</taxon>
        <taxon>Lilspottyvirus lilspotty</taxon>
    </lineage>
</organism>
<accession>A0A4Y6EM66</accession>
<evidence type="ECO:0000313" key="1">
    <source>
        <dbReference type="EMBL" id="QDF19798.1"/>
    </source>
</evidence>
<dbReference type="RefSeq" id="YP_010754855.1">
    <property type="nucleotide sequence ID" value="NC_073464.1"/>
</dbReference>
<name>A0A4Y6EM66_9CAUD</name>
<proteinExistence type="predicted"/>
<dbReference type="GeneID" id="80019456"/>
<gene>
    <name evidence="1" type="primary">66</name>
    <name evidence="1" type="ORF">SEA_LILSPOTTY_66</name>
</gene>
<keyword evidence="2" id="KW-1185">Reference proteome</keyword>
<dbReference type="KEGG" id="vg:80019456"/>
<dbReference type="EMBL" id="MK977707">
    <property type="protein sequence ID" value="QDF19798.1"/>
    <property type="molecule type" value="Genomic_DNA"/>
</dbReference>
<reference evidence="1 2" key="1">
    <citation type="submission" date="2019-05" db="EMBL/GenBank/DDBJ databases">
        <authorList>
            <person name="Kim R."/>
            <person name="Haleblian K.L."/>
            <person name="Torres C.-L.T."/>
            <person name="Chong M.Y."/>
            <person name="Duong K."/>
            <person name="Lee C."/>
            <person name="Lai L.T."/>
            <person name="Ballew A.S."/>
            <person name="Ly A.M."/>
            <person name="Wu S."/>
            <person name="Ngo R.T."/>
            <person name="Freise A.C."/>
            <person name="Reddi K."/>
            <person name="Moberg-Parker J."/>
            <person name="Garlena R.A."/>
            <person name="Russell D.A."/>
            <person name="Pope W.H."/>
            <person name="Jacobs-Sera D."/>
            <person name="Hatfull G.F."/>
        </authorList>
    </citation>
    <scope>NUCLEOTIDE SEQUENCE [LARGE SCALE GENOMIC DNA]</scope>
</reference>
<protein>
    <submittedName>
        <fullName evidence="1">Uncharacterized protein</fullName>
    </submittedName>
</protein>
<sequence>MTLTPADHYRRADELVAELEQADPQVALKLPNVAFKMRLAELHAQLANSPWWPGVEAACDCVDTDLDGRTVHPWPAPAVETRTANGDLL</sequence>